<comment type="caution">
    <text evidence="1">The sequence shown here is derived from an EMBL/GenBank/DDBJ whole genome shotgun (WGS) entry which is preliminary data.</text>
</comment>
<dbReference type="OrthoDB" id="9771846at2"/>
<gene>
    <name evidence="1" type="ORF">VN21_10350</name>
</gene>
<dbReference type="EMBL" id="LBBT01000215">
    <property type="protein sequence ID" value="KKY01116.1"/>
    <property type="molecule type" value="Genomic_DNA"/>
</dbReference>
<sequence>MNNETAMIVDIPFNTDTNPFWPEFDDRFIDVKKQSKTKEWIDYRIDIFMKYTGKSLMNQTNQDFKCVVRYAKESENLIFDALSKYPKLPDNIIFTGDGDSYIEKLIDGYKYIYHIRIDSDNMFSSNYIEELSKVKYYEELQCILSQNGYLYDSNENRLADMFHTSPSVYALVYTVDDFICGFQHRLENSHWGAVKLVKEVIESHSYALITHKKNIDNNFDLILQVGYPLIRTREMFGEEKETVLKEFNLI</sequence>
<protein>
    <recommendedName>
        <fullName evidence="3">Rhamnosyl transferase</fullName>
    </recommendedName>
</protein>
<organism evidence="1 2">
    <name type="scientific">Paraclostridium benzoelyticum</name>
    <dbReference type="NCBI Taxonomy" id="1629550"/>
    <lineage>
        <taxon>Bacteria</taxon>
        <taxon>Bacillati</taxon>
        <taxon>Bacillota</taxon>
        <taxon>Clostridia</taxon>
        <taxon>Peptostreptococcales</taxon>
        <taxon>Peptostreptococcaceae</taxon>
        <taxon>Paraclostridium</taxon>
    </lineage>
</organism>
<dbReference type="Proteomes" id="UP000034407">
    <property type="component" value="Unassembled WGS sequence"/>
</dbReference>
<dbReference type="PATRIC" id="fig|1629550.3.peg.1520"/>
<name>A0A0M3DG62_9FIRM</name>
<accession>A0A0M3DG62</accession>
<reference evidence="1 2" key="1">
    <citation type="submission" date="2015-04" db="EMBL/GenBank/DDBJ databases">
        <title>Microcin producing Clostridium sp. JC272T.</title>
        <authorList>
            <person name="Jyothsna T."/>
            <person name="Sasikala C."/>
            <person name="Ramana C."/>
        </authorList>
    </citation>
    <scope>NUCLEOTIDE SEQUENCE [LARGE SCALE GENOMIC DNA]</scope>
    <source>
        <strain evidence="1 2">JC272</strain>
    </source>
</reference>
<dbReference type="RefSeq" id="WP_046823201.1">
    <property type="nucleotide sequence ID" value="NZ_LBBT01000215.1"/>
</dbReference>
<keyword evidence="2" id="KW-1185">Reference proteome</keyword>
<dbReference type="AlphaFoldDB" id="A0A0M3DG62"/>
<evidence type="ECO:0000313" key="2">
    <source>
        <dbReference type="Proteomes" id="UP000034407"/>
    </source>
</evidence>
<proteinExistence type="predicted"/>
<evidence type="ECO:0000313" key="1">
    <source>
        <dbReference type="EMBL" id="KKY01116.1"/>
    </source>
</evidence>
<evidence type="ECO:0008006" key="3">
    <source>
        <dbReference type="Google" id="ProtNLM"/>
    </source>
</evidence>